<dbReference type="Pfam" id="PF02169">
    <property type="entry name" value="LPP20"/>
    <property type="match status" value="1"/>
</dbReference>
<dbReference type="RefSeq" id="WP_010526955.1">
    <property type="nucleotide sequence ID" value="NZ_AFSL01000024.1"/>
</dbReference>
<proteinExistence type="predicted"/>
<feature type="chain" id="PRO_5010311454" evidence="1">
    <location>
        <begin position="23"/>
        <end position="460"/>
    </location>
</feature>
<keyword evidence="1" id="KW-0732">Signal</keyword>
<dbReference type="InParanoid" id="A0A1I1URA4"/>
<evidence type="ECO:0000313" key="4">
    <source>
        <dbReference type="Proteomes" id="UP000181976"/>
    </source>
</evidence>
<dbReference type="InterPro" id="IPR024952">
    <property type="entry name" value="LPP20-like_dom"/>
</dbReference>
<accession>A0A1I1URA4</accession>
<dbReference type="EMBL" id="FONA01000001">
    <property type="protein sequence ID" value="SFD72188.1"/>
    <property type="molecule type" value="Genomic_DNA"/>
</dbReference>
<dbReference type="eggNOG" id="ENOG5032QUA">
    <property type="taxonomic scope" value="Bacteria"/>
</dbReference>
<protein>
    <submittedName>
        <fullName evidence="3">LPP20 lipoprotein</fullName>
    </submittedName>
</protein>
<reference evidence="3 4" key="1">
    <citation type="submission" date="2016-10" db="EMBL/GenBank/DDBJ databases">
        <authorList>
            <person name="de Groot N.N."/>
        </authorList>
    </citation>
    <scope>NUCLEOTIDE SEQUENCE [LARGE SCALE GENOMIC DNA]</scope>
    <source>
        <strain evidence="3 4">DSM 19012</strain>
    </source>
</reference>
<keyword evidence="3" id="KW-0449">Lipoprotein</keyword>
<dbReference type="Gene3D" id="3.10.28.20">
    <property type="entry name" value="Acetamidase/Formamidase-like domains"/>
    <property type="match status" value="1"/>
</dbReference>
<organism evidence="3 4">
    <name type="scientific">Thermophagus xiamenensis</name>
    <dbReference type="NCBI Taxonomy" id="385682"/>
    <lineage>
        <taxon>Bacteria</taxon>
        <taxon>Pseudomonadati</taxon>
        <taxon>Bacteroidota</taxon>
        <taxon>Bacteroidia</taxon>
        <taxon>Marinilabiliales</taxon>
        <taxon>Marinilabiliaceae</taxon>
        <taxon>Thermophagus</taxon>
    </lineage>
</organism>
<gene>
    <name evidence="3" type="ORF">SAMN05444380_101138</name>
</gene>
<evidence type="ECO:0000256" key="1">
    <source>
        <dbReference type="SAM" id="SignalP"/>
    </source>
</evidence>
<keyword evidence="4" id="KW-1185">Reference proteome</keyword>
<dbReference type="Proteomes" id="UP000181976">
    <property type="component" value="Unassembled WGS sequence"/>
</dbReference>
<evidence type="ECO:0000259" key="2">
    <source>
        <dbReference type="Pfam" id="PF02169"/>
    </source>
</evidence>
<evidence type="ECO:0000313" key="3">
    <source>
        <dbReference type="EMBL" id="SFD72188.1"/>
    </source>
</evidence>
<dbReference type="AlphaFoldDB" id="A0A1I1URA4"/>
<feature type="signal peptide" evidence="1">
    <location>
        <begin position="1"/>
        <end position="22"/>
    </location>
</feature>
<dbReference type="OrthoDB" id="979116at2"/>
<feature type="domain" description="Lipoprotein LPP20-like" evidence="2">
    <location>
        <begin position="25"/>
        <end position="121"/>
    </location>
</feature>
<sequence>MTKFYFIILTSMLAIISISAEAGKPKWVKKRPSETQYYIGIGMAYKTDASGLDYAKKARAEALRELVSEIEVTVSSNSLLHQFENNYDFKETFESRIATSAEENLTGYEVQTWENKKEYWVMMRLNKEQYHRLKQLDLEMAKKKAASYLIEARQHVNNLEITAALTAYFKAIEALENHLKDDLTYRSIDGNINFGTDIMNDLRQLFSKISITPLNPVYQVAFSKTMEKPLIAQIQFFAPTGQKVPVKNFPVKFQFIQGQGVLQEKAVSNPEGFVESYIQKLNSSLKKQKVTVCFDQSALLQEENINSPLVRFFIPNTITPEASFDIELQKSTAWFAATEKVFGQHEINQPFANNLKADLNDTFFNFTRSPESASYIVEASIIFKKGEVKKGYGYEVYLVYADLHLSITERKSGIEIFSETITGVKGMRPGSYDYALKEASTRLLQKFRAEIYPKLEVLNL</sequence>
<name>A0A1I1URA4_9BACT</name>